<dbReference type="PANTHER" id="PTHR11477:SF51">
    <property type="entry name" value="PROTEIN PARTNER OF SNF, ISOFORM B"/>
    <property type="match status" value="1"/>
</dbReference>
<dbReference type="GO" id="GO:0006351">
    <property type="term" value="P:DNA-templated transcription"/>
    <property type="evidence" value="ECO:0007669"/>
    <property type="project" value="InterPro"/>
</dbReference>
<dbReference type="InterPro" id="IPR036575">
    <property type="entry name" value="TFIIS_cen_dom_sf"/>
</dbReference>
<proteinExistence type="predicted"/>
<dbReference type="InterPro" id="IPR003618">
    <property type="entry name" value="TFIIS_cen_dom"/>
</dbReference>
<accession>A0A9C5Z300</accession>
<evidence type="ECO:0000313" key="3">
    <source>
        <dbReference type="Proteomes" id="UP000092443"/>
    </source>
</evidence>
<organism evidence="3 4">
    <name type="scientific">Glossina fuscipes</name>
    <dbReference type="NCBI Taxonomy" id="7396"/>
    <lineage>
        <taxon>Eukaryota</taxon>
        <taxon>Metazoa</taxon>
        <taxon>Ecdysozoa</taxon>
        <taxon>Arthropoda</taxon>
        <taxon>Hexapoda</taxon>
        <taxon>Insecta</taxon>
        <taxon>Pterygota</taxon>
        <taxon>Neoptera</taxon>
        <taxon>Endopterygota</taxon>
        <taxon>Diptera</taxon>
        <taxon>Brachycera</taxon>
        <taxon>Muscomorpha</taxon>
        <taxon>Hippoboscoidea</taxon>
        <taxon>Glossinidae</taxon>
        <taxon>Glossina</taxon>
    </lineage>
</organism>
<evidence type="ECO:0000256" key="1">
    <source>
        <dbReference type="SAM" id="MobiDB-lite"/>
    </source>
</evidence>
<dbReference type="AlphaFoldDB" id="A0A9C5Z300"/>
<gene>
    <name evidence="4" type="primary">LOC119638331</name>
</gene>
<dbReference type="SUPFAM" id="SSF46942">
    <property type="entry name" value="Elongation factor TFIIS domain 2"/>
    <property type="match status" value="1"/>
</dbReference>
<dbReference type="RefSeq" id="XP_037890993.1">
    <property type="nucleotide sequence ID" value="XM_038035065.1"/>
</dbReference>
<feature type="region of interest" description="Disordered" evidence="1">
    <location>
        <begin position="24"/>
        <end position="62"/>
    </location>
</feature>
<evidence type="ECO:0000313" key="4">
    <source>
        <dbReference type="RefSeq" id="XP_037890993.1"/>
    </source>
</evidence>
<keyword evidence="3" id="KW-1185">Reference proteome</keyword>
<feature type="compositionally biased region" description="Basic residues" evidence="1">
    <location>
        <begin position="24"/>
        <end position="33"/>
    </location>
</feature>
<dbReference type="PROSITE" id="PS51321">
    <property type="entry name" value="TFIIS_CENTRAL"/>
    <property type="match status" value="1"/>
</dbReference>
<reference evidence="4" key="1">
    <citation type="submission" date="2025-08" db="UniProtKB">
        <authorList>
            <consortium name="RefSeq"/>
        </authorList>
    </citation>
    <scope>IDENTIFICATION</scope>
    <source>
        <tissue evidence="4">Whole body pupa</tissue>
    </source>
</reference>
<evidence type="ECO:0000259" key="2">
    <source>
        <dbReference type="PROSITE" id="PS51321"/>
    </source>
</evidence>
<dbReference type="KEGG" id="gfs:119638331"/>
<dbReference type="PANTHER" id="PTHR11477">
    <property type="entry name" value="TRANSCRIPTION FACTOR S-II ZINC FINGER DOMAIN-CONTAINING PROTEIN"/>
    <property type="match status" value="1"/>
</dbReference>
<sequence length="175" mass="20288">MYPLNIPSHWKQFRIILKHLHHRPARAQARRSSCKNIRGREKPVKRPSSEGERSSNASISSSKLDSEPIRLIVGRTLKEQLQLKAFSDHEQTSKTRIPKLSTEEINEFAKATEIEIYNYFSCDIGNKYRAKYRSLIFNIKDGKNQTLFAKICGKLLEPKQLMRMSPEEMASQELV</sequence>
<protein>
    <submittedName>
        <fullName evidence="4">PHD finger protein 3-like</fullName>
    </submittedName>
</protein>
<name>A0A9C5Z300_9MUSC</name>
<dbReference type="Gene3D" id="1.10.472.30">
    <property type="entry name" value="Transcription elongation factor S-II, central domain"/>
    <property type="match status" value="1"/>
</dbReference>
<feature type="domain" description="TFIIS central" evidence="2">
    <location>
        <begin position="69"/>
        <end position="175"/>
    </location>
</feature>
<dbReference type="SMART" id="SM00510">
    <property type="entry name" value="TFS2M"/>
    <property type="match status" value="1"/>
</dbReference>
<dbReference type="Proteomes" id="UP000092443">
    <property type="component" value="Unplaced"/>
</dbReference>
<dbReference type="GO" id="GO:0005634">
    <property type="term" value="C:nucleus"/>
    <property type="evidence" value="ECO:0007669"/>
    <property type="project" value="TreeGrafter"/>
</dbReference>
<dbReference type="GeneID" id="119638331"/>
<dbReference type="Pfam" id="PF07500">
    <property type="entry name" value="TFIIS_M"/>
    <property type="match status" value="1"/>
</dbReference>
<feature type="compositionally biased region" description="Basic and acidic residues" evidence="1">
    <location>
        <begin position="38"/>
        <end position="53"/>
    </location>
</feature>